<dbReference type="Pfam" id="PF17863">
    <property type="entry name" value="AAA_lid_2"/>
    <property type="match status" value="1"/>
</dbReference>
<dbReference type="Pfam" id="PF07726">
    <property type="entry name" value="AAA_3"/>
    <property type="match status" value="1"/>
</dbReference>
<dbReference type="EMBL" id="VGLS01000123">
    <property type="protein sequence ID" value="MBM3223295.1"/>
    <property type="molecule type" value="Genomic_DNA"/>
</dbReference>
<keyword evidence="2" id="KW-0067">ATP-binding</keyword>
<reference evidence="6" key="1">
    <citation type="submission" date="2019-03" db="EMBL/GenBank/DDBJ databases">
        <title>Lake Tanganyika Metagenome-Assembled Genomes (MAGs).</title>
        <authorList>
            <person name="Tran P."/>
        </authorList>
    </citation>
    <scope>NUCLEOTIDE SEQUENCE</scope>
    <source>
        <strain evidence="6">K_DeepCast_65m_m2_066</strain>
    </source>
</reference>
<name>A0A937W046_UNCTE</name>
<evidence type="ECO:0000256" key="3">
    <source>
        <dbReference type="ARBA" id="ARBA00061607"/>
    </source>
</evidence>
<dbReference type="Gene3D" id="3.40.50.300">
    <property type="entry name" value="P-loop containing nucleotide triphosphate hydrolases"/>
    <property type="match status" value="1"/>
</dbReference>
<comment type="caution">
    <text evidence="6">The sequence shown here is derived from an EMBL/GenBank/DDBJ whole genome shotgun (WGS) entry which is preliminary data.</text>
</comment>
<evidence type="ECO:0000313" key="7">
    <source>
        <dbReference type="Proteomes" id="UP000712673"/>
    </source>
</evidence>
<dbReference type="InterPro" id="IPR027417">
    <property type="entry name" value="P-loop_NTPase"/>
</dbReference>
<dbReference type="InterPro" id="IPR041628">
    <property type="entry name" value="ChlI/MoxR_AAA_lid"/>
</dbReference>
<comment type="similarity">
    <text evidence="3">Belongs to the MoxR family.</text>
</comment>
<evidence type="ECO:0000256" key="1">
    <source>
        <dbReference type="ARBA" id="ARBA00022741"/>
    </source>
</evidence>
<evidence type="ECO:0000313" key="6">
    <source>
        <dbReference type="EMBL" id="MBM3223295.1"/>
    </source>
</evidence>
<evidence type="ECO:0000259" key="4">
    <source>
        <dbReference type="Pfam" id="PF07726"/>
    </source>
</evidence>
<evidence type="ECO:0000259" key="5">
    <source>
        <dbReference type="Pfam" id="PF17863"/>
    </source>
</evidence>
<dbReference type="AlphaFoldDB" id="A0A937W046"/>
<keyword evidence="1" id="KW-0547">Nucleotide-binding</keyword>
<dbReference type="CDD" id="cd00009">
    <property type="entry name" value="AAA"/>
    <property type="match status" value="1"/>
</dbReference>
<proteinExistence type="inferred from homology"/>
<dbReference type="Proteomes" id="UP000712673">
    <property type="component" value="Unassembled WGS sequence"/>
</dbReference>
<dbReference type="InterPro" id="IPR050764">
    <property type="entry name" value="CbbQ/NirQ/NorQ/GpvN"/>
</dbReference>
<dbReference type="GO" id="GO:0005524">
    <property type="term" value="F:ATP binding"/>
    <property type="evidence" value="ECO:0007669"/>
    <property type="project" value="UniProtKB-KW"/>
</dbReference>
<gene>
    <name evidence="6" type="ORF">FJZ47_05770</name>
</gene>
<evidence type="ECO:0000256" key="2">
    <source>
        <dbReference type="ARBA" id="ARBA00022840"/>
    </source>
</evidence>
<protein>
    <submittedName>
        <fullName evidence="6">MoxR family ATPase</fullName>
    </submittedName>
</protein>
<sequence length="317" mass="35232">MQIAEAAQLSRTVLHALQQVIVGKEQVLQELLLGLYSGGNVLIEDFPGLAKTLTARLLAQVTGLDFKRIQFTPDLLPGDITGGFIYNQKQGEFEFRPGPLFTNMVLADEVNRAPPKTQAALLEVMQERQVTIEGTTYPVPQPFIVLATQNPIELEGTYPLPEAQLDRFIMRLRVGYPQPEEEQQILARRGARRQERVDLAPVLQGTQLLDMQAAVEQVHASEAIEHYIVSLTTATRQHAQVQIGASPRGSLALYQLARAYAMVQARDFVLPDDVKAMAPGALAHRLLLKPELWVRGIQAEHVVQDILERTAIPKVET</sequence>
<dbReference type="FunFam" id="3.40.50.300:FF:000640">
    <property type="entry name" value="MoxR family ATPase"/>
    <property type="match status" value="1"/>
</dbReference>
<dbReference type="PANTHER" id="PTHR42759:SF5">
    <property type="entry name" value="METHANOL DEHYDROGENASE REGULATOR"/>
    <property type="match status" value="1"/>
</dbReference>
<dbReference type="Gene3D" id="1.10.8.80">
    <property type="entry name" value="Magnesium chelatase subunit I, C-Terminal domain"/>
    <property type="match status" value="1"/>
</dbReference>
<dbReference type="SUPFAM" id="SSF52540">
    <property type="entry name" value="P-loop containing nucleoside triphosphate hydrolases"/>
    <property type="match status" value="1"/>
</dbReference>
<dbReference type="PIRSF" id="PIRSF002849">
    <property type="entry name" value="AAA_ATPase_chaperone_MoxR_prd"/>
    <property type="match status" value="1"/>
</dbReference>
<dbReference type="PANTHER" id="PTHR42759">
    <property type="entry name" value="MOXR FAMILY PROTEIN"/>
    <property type="match status" value="1"/>
</dbReference>
<feature type="domain" description="ChlI/MoxR AAA lid" evidence="5">
    <location>
        <begin position="234"/>
        <end position="306"/>
    </location>
</feature>
<organism evidence="6 7">
    <name type="scientific">Tectimicrobiota bacterium</name>
    <dbReference type="NCBI Taxonomy" id="2528274"/>
    <lineage>
        <taxon>Bacteria</taxon>
        <taxon>Pseudomonadati</taxon>
        <taxon>Nitrospinota/Tectimicrobiota group</taxon>
        <taxon>Candidatus Tectimicrobiota</taxon>
    </lineage>
</organism>
<accession>A0A937W046</accession>
<dbReference type="InterPro" id="IPR011703">
    <property type="entry name" value="ATPase_AAA-3"/>
</dbReference>
<feature type="domain" description="ATPase AAA-3" evidence="4">
    <location>
        <begin position="41"/>
        <end position="170"/>
    </location>
</feature>
<dbReference type="GO" id="GO:0016887">
    <property type="term" value="F:ATP hydrolysis activity"/>
    <property type="evidence" value="ECO:0007669"/>
    <property type="project" value="InterPro"/>
</dbReference>